<keyword evidence="3" id="KW-1133">Transmembrane helix</keyword>
<dbReference type="InterPro" id="IPR001881">
    <property type="entry name" value="EGF-like_Ca-bd_dom"/>
</dbReference>
<evidence type="ECO:0000256" key="3">
    <source>
        <dbReference type="SAM" id="Phobius"/>
    </source>
</evidence>
<dbReference type="PROSITE" id="PS00010">
    <property type="entry name" value="ASX_HYDROXYL"/>
    <property type="match status" value="1"/>
</dbReference>
<dbReference type="Gene3D" id="2.10.25.10">
    <property type="entry name" value="Laminin"/>
    <property type="match status" value="1"/>
</dbReference>
<keyword evidence="1 2" id="KW-1015">Disulfide bond</keyword>
<feature type="transmembrane region" description="Helical" evidence="3">
    <location>
        <begin position="132"/>
        <end position="156"/>
    </location>
</feature>
<proteinExistence type="predicted"/>
<name>A0A6J8CSV7_MYTCO</name>
<gene>
    <name evidence="5" type="ORF">MCOR_33260</name>
</gene>
<evidence type="ECO:0000256" key="1">
    <source>
        <dbReference type="ARBA" id="ARBA00023157"/>
    </source>
</evidence>
<evidence type="ECO:0000313" key="5">
    <source>
        <dbReference type="EMBL" id="CAC5398945.1"/>
    </source>
</evidence>
<dbReference type="SMART" id="SM00209">
    <property type="entry name" value="TSP1"/>
    <property type="match status" value="1"/>
</dbReference>
<evidence type="ECO:0000256" key="2">
    <source>
        <dbReference type="PROSITE-ProRule" id="PRU00076"/>
    </source>
</evidence>
<dbReference type="PROSITE" id="PS50026">
    <property type="entry name" value="EGF_3"/>
    <property type="match status" value="1"/>
</dbReference>
<dbReference type="SMART" id="SM00179">
    <property type="entry name" value="EGF_CA"/>
    <property type="match status" value="1"/>
</dbReference>
<organism evidence="5 6">
    <name type="scientific">Mytilus coruscus</name>
    <name type="common">Sea mussel</name>
    <dbReference type="NCBI Taxonomy" id="42192"/>
    <lineage>
        <taxon>Eukaryota</taxon>
        <taxon>Metazoa</taxon>
        <taxon>Spiralia</taxon>
        <taxon>Lophotrochozoa</taxon>
        <taxon>Mollusca</taxon>
        <taxon>Bivalvia</taxon>
        <taxon>Autobranchia</taxon>
        <taxon>Pteriomorphia</taxon>
        <taxon>Mytilida</taxon>
        <taxon>Mytiloidea</taxon>
        <taxon>Mytilidae</taxon>
        <taxon>Mytilinae</taxon>
        <taxon>Mytilus</taxon>
    </lineage>
</organism>
<dbReference type="CDD" id="cd00054">
    <property type="entry name" value="EGF_CA"/>
    <property type="match status" value="1"/>
</dbReference>
<feature type="disulfide bond" evidence="2">
    <location>
        <begin position="118"/>
        <end position="127"/>
    </location>
</feature>
<accession>A0A6J8CSV7</accession>
<feature type="disulfide bond" evidence="2">
    <location>
        <begin position="97"/>
        <end position="107"/>
    </location>
</feature>
<dbReference type="InterPro" id="IPR018097">
    <property type="entry name" value="EGF_Ca-bd_CS"/>
</dbReference>
<dbReference type="InterPro" id="IPR000152">
    <property type="entry name" value="EGF-type_Asp/Asn_hydroxyl_site"/>
</dbReference>
<keyword evidence="2" id="KW-0245">EGF-like domain</keyword>
<evidence type="ECO:0000259" key="4">
    <source>
        <dbReference type="PROSITE" id="PS50026"/>
    </source>
</evidence>
<dbReference type="OrthoDB" id="8962045at2759"/>
<dbReference type="PROSITE" id="PS00022">
    <property type="entry name" value="EGF_1"/>
    <property type="match status" value="1"/>
</dbReference>
<dbReference type="InterPro" id="IPR036383">
    <property type="entry name" value="TSP1_rpt_sf"/>
</dbReference>
<dbReference type="Pfam" id="PF00090">
    <property type="entry name" value="TSP_1"/>
    <property type="match status" value="1"/>
</dbReference>
<keyword evidence="3" id="KW-0472">Membrane</keyword>
<dbReference type="Gene3D" id="2.20.100.10">
    <property type="entry name" value="Thrombospondin type-1 (TSP1) repeat"/>
    <property type="match status" value="1"/>
</dbReference>
<dbReference type="SUPFAM" id="SSF82895">
    <property type="entry name" value="TSP-1 type 1 repeat"/>
    <property type="match status" value="1"/>
</dbReference>
<dbReference type="GO" id="GO:0005509">
    <property type="term" value="F:calcium ion binding"/>
    <property type="evidence" value="ECO:0007669"/>
    <property type="project" value="InterPro"/>
</dbReference>
<protein>
    <submittedName>
        <fullName evidence="5">JAG1</fullName>
    </submittedName>
</protein>
<comment type="caution">
    <text evidence="2">Lacks conserved residue(s) required for the propagation of feature annotation.</text>
</comment>
<dbReference type="InterPro" id="IPR000884">
    <property type="entry name" value="TSP1_rpt"/>
</dbReference>
<dbReference type="EMBL" id="CACVKT020005969">
    <property type="protein sequence ID" value="CAC5398945.1"/>
    <property type="molecule type" value="Genomic_DNA"/>
</dbReference>
<sequence length="186" mass="21608">MCDILDWNNWSQCNATCGGGSRLRNRKINCNANWKPFTLENCLKNCNITDKKWMTKGMEHELCKPSCHNGTYNYIKQRCTCSIGFSGICCEKDKDECKEKPCQYGQCRDRVNDFYCKCHAFFEGKRCSEMKIWAIAFVSAAVLALMMLTCLFLFCIKKYGKDNNQRIEPQRNRNITRPTSKPCAWP</sequence>
<keyword evidence="3" id="KW-0812">Transmembrane</keyword>
<dbReference type="InterPro" id="IPR000742">
    <property type="entry name" value="EGF"/>
</dbReference>
<evidence type="ECO:0000313" key="6">
    <source>
        <dbReference type="Proteomes" id="UP000507470"/>
    </source>
</evidence>
<feature type="domain" description="EGF-like" evidence="4">
    <location>
        <begin position="93"/>
        <end position="128"/>
    </location>
</feature>
<dbReference type="Proteomes" id="UP000507470">
    <property type="component" value="Unassembled WGS sequence"/>
</dbReference>
<keyword evidence="6" id="KW-1185">Reference proteome</keyword>
<dbReference type="PROSITE" id="PS50092">
    <property type="entry name" value="TSP1"/>
    <property type="match status" value="1"/>
</dbReference>
<dbReference type="SUPFAM" id="SSF57196">
    <property type="entry name" value="EGF/Laminin"/>
    <property type="match status" value="1"/>
</dbReference>
<dbReference type="AlphaFoldDB" id="A0A6J8CSV7"/>
<reference evidence="5 6" key="1">
    <citation type="submission" date="2020-06" db="EMBL/GenBank/DDBJ databases">
        <authorList>
            <person name="Li R."/>
            <person name="Bekaert M."/>
        </authorList>
    </citation>
    <scope>NUCLEOTIDE SEQUENCE [LARGE SCALE GENOMIC DNA]</scope>
    <source>
        <strain evidence="6">wild</strain>
    </source>
</reference>
<dbReference type="SMART" id="SM00181">
    <property type="entry name" value="EGF"/>
    <property type="match status" value="2"/>
</dbReference>
<dbReference type="PROSITE" id="PS01187">
    <property type="entry name" value="EGF_CA"/>
    <property type="match status" value="1"/>
</dbReference>